<dbReference type="PROSITE" id="PS51257">
    <property type="entry name" value="PROKAR_LIPOPROTEIN"/>
    <property type="match status" value="1"/>
</dbReference>
<evidence type="ECO:0000313" key="2">
    <source>
        <dbReference type="Proteomes" id="UP000249696"/>
    </source>
</evidence>
<dbReference type="RefSeq" id="WP_111622058.1">
    <property type="nucleotide sequence ID" value="NZ_QLLN01000001.1"/>
</dbReference>
<name>A0A327RJW0_9FLAO</name>
<evidence type="ECO:0000313" key="1">
    <source>
        <dbReference type="EMBL" id="RAJ15773.1"/>
    </source>
</evidence>
<organism evidence="1 2">
    <name type="scientific">Arenibacter echinorum</name>
    <dbReference type="NCBI Taxonomy" id="440515"/>
    <lineage>
        <taxon>Bacteria</taxon>
        <taxon>Pseudomonadati</taxon>
        <taxon>Bacteroidota</taxon>
        <taxon>Flavobacteriia</taxon>
        <taxon>Flavobacteriales</taxon>
        <taxon>Flavobacteriaceae</taxon>
        <taxon>Arenibacter</taxon>
    </lineage>
</organism>
<dbReference type="AlphaFoldDB" id="A0A327RJW0"/>
<reference evidence="1 2" key="1">
    <citation type="submission" date="2018-06" db="EMBL/GenBank/DDBJ databases">
        <title>Genomic Encyclopedia of Archaeal and Bacterial Type Strains, Phase II (KMG-II): from individual species to whole genera.</title>
        <authorList>
            <person name="Goeker M."/>
        </authorList>
    </citation>
    <scope>NUCLEOTIDE SEQUENCE [LARGE SCALE GENOMIC DNA]</scope>
    <source>
        <strain evidence="1 2">DSM 23522</strain>
    </source>
</reference>
<gene>
    <name evidence="1" type="ORF">LV92_00475</name>
</gene>
<dbReference type="OrthoDB" id="1427559at2"/>
<comment type="caution">
    <text evidence="1">The sequence shown here is derived from an EMBL/GenBank/DDBJ whole genome shotgun (WGS) entry which is preliminary data.</text>
</comment>
<keyword evidence="2" id="KW-1185">Reference proteome</keyword>
<dbReference type="Proteomes" id="UP000249696">
    <property type="component" value="Unassembled WGS sequence"/>
</dbReference>
<proteinExistence type="predicted"/>
<sequence>MKNLKRIHATLCLGILAVFGFTSCEQKKEKTPVTEPEPMEISAPKQIVSVSQAKTMYDAYGERRVGLIEKYENELAPEKKFDVARFGYYDYNTIKEYMNYIEQEAKKANVEISSLRFYFSNYPDKMSFEDGREIKHPKQNSFFIIPAVKDNDREYGFYIREEDDGKNVPVLLTDNLEPKKDGVMDKMQTGESKSEASFMPTAAPAPFYARNKSLVLNEANMVPPPYHED</sequence>
<accession>A0A327RJW0</accession>
<dbReference type="EMBL" id="QLLN01000001">
    <property type="protein sequence ID" value="RAJ15773.1"/>
    <property type="molecule type" value="Genomic_DNA"/>
</dbReference>
<protein>
    <recommendedName>
        <fullName evidence="3">Lipoprotein</fullName>
    </recommendedName>
</protein>
<evidence type="ECO:0008006" key="3">
    <source>
        <dbReference type="Google" id="ProtNLM"/>
    </source>
</evidence>